<proteinExistence type="predicted"/>
<dbReference type="STRING" id="1120989.SAMN02745227_01607"/>
<dbReference type="InterPro" id="IPR058355">
    <property type="entry name" value="DUF8042"/>
</dbReference>
<evidence type="ECO:0000313" key="3">
    <source>
        <dbReference type="EMBL" id="SHK13965.1"/>
    </source>
</evidence>
<feature type="domain" description="ATP-grasp" evidence="2">
    <location>
        <begin position="112"/>
        <end position="335"/>
    </location>
</feature>
<dbReference type="AlphaFoldDB" id="A0A1M6Q136"/>
<dbReference type="GO" id="GO:0005524">
    <property type="term" value="F:ATP binding"/>
    <property type="evidence" value="ECO:0007669"/>
    <property type="project" value="UniProtKB-UniRule"/>
</dbReference>
<dbReference type="Proteomes" id="UP000243547">
    <property type="component" value="Unassembled WGS sequence"/>
</dbReference>
<dbReference type="InterPro" id="IPR011761">
    <property type="entry name" value="ATP-grasp"/>
</dbReference>
<dbReference type="GO" id="GO:0005737">
    <property type="term" value="C:cytoplasm"/>
    <property type="evidence" value="ECO:0007669"/>
    <property type="project" value="TreeGrafter"/>
</dbReference>
<dbReference type="Gene3D" id="3.30.470.20">
    <property type="entry name" value="ATP-grasp fold, B domain"/>
    <property type="match status" value="1"/>
</dbReference>
<dbReference type="SUPFAM" id="SSF56059">
    <property type="entry name" value="Glutathione synthetase ATP-binding domain-like"/>
    <property type="match status" value="1"/>
</dbReference>
<dbReference type="EMBL" id="FRAI01000018">
    <property type="protein sequence ID" value="SHK13965.1"/>
    <property type="molecule type" value="Genomic_DNA"/>
</dbReference>
<gene>
    <name evidence="3" type="ORF">SAMN02745227_01607</name>
</gene>
<keyword evidence="1" id="KW-0547">Nucleotide-binding</keyword>
<accession>A0A1M6Q136</accession>
<keyword evidence="4" id="KW-1185">Reference proteome</keyword>
<dbReference type="Pfam" id="PF26154">
    <property type="entry name" value="DUF8042"/>
    <property type="match status" value="1"/>
</dbReference>
<protein>
    <submittedName>
        <fullName evidence="3">YheC/D like ATP-grasp</fullName>
    </submittedName>
</protein>
<evidence type="ECO:0000313" key="4">
    <source>
        <dbReference type="Proteomes" id="UP000243547"/>
    </source>
</evidence>
<dbReference type="Pfam" id="PF14398">
    <property type="entry name" value="ATPgrasp_YheCD"/>
    <property type="match status" value="1"/>
</dbReference>
<evidence type="ECO:0000256" key="1">
    <source>
        <dbReference type="PROSITE-ProRule" id="PRU00409"/>
    </source>
</evidence>
<dbReference type="GO" id="GO:0046872">
    <property type="term" value="F:metal ion binding"/>
    <property type="evidence" value="ECO:0007669"/>
    <property type="project" value="InterPro"/>
</dbReference>
<reference evidence="4" key="1">
    <citation type="submission" date="2016-11" db="EMBL/GenBank/DDBJ databases">
        <authorList>
            <person name="Varghese N."/>
            <person name="Submissions S."/>
        </authorList>
    </citation>
    <scope>NUCLEOTIDE SEQUENCE [LARGE SCALE GENOMIC DNA]</scope>
    <source>
        <strain evidence="4">DSM 14826</strain>
    </source>
</reference>
<keyword evidence="1" id="KW-0067">ATP-binding</keyword>
<dbReference type="GO" id="GO:0016879">
    <property type="term" value="F:ligase activity, forming carbon-nitrogen bonds"/>
    <property type="evidence" value="ECO:0007669"/>
    <property type="project" value="TreeGrafter"/>
</dbReference>
<dbReference type="RefSeq" id="WP_072907759.1">
    <property type="nucleotide sequence ID" value="NZ_FRAI01000018.1"/>
</dbReference>
<dbReference type="PROSITE" id="PS50975">
    <property type="entry name" value="ATP_GRASP"/>
    <property type="match status" value="1"/>
</dbReference>
<evidence type="ECO:0000259" key="2">
    <source>
        <dbReference type="PROSITE" id="PS50975"/>
    </source>
</evidence>
<dbReference type="PANTHER" id="PTHR21621:SF0">
    <property type="entry name" value="BETA-CITRYLGLUTAMATE SYNTHASE B-RELATED"/>
    <property type="match status" value="1"/>
</dbReference>
<name>A0A1M6Q136_9FIRM</name>
<organism evidence="3 4">
    <name type="scientific">Anaerobranca californiensis DSM 14826</name>
    <dbReference type="NCBI Taxonomy" id="1120989"/>
    <lineage>
        <taxon>Bacteria</taxon>
        <taxon>Bacillati</taxon>
        <taxon>Bacillota</taxon>
        <taxon>Clostridia</taxon>
        <taxon>Eubacteriales</taxon>
        <taxon>Proteinivoracaceae</taxon>
        <taxon>Anaerobranca</taxon>
    </lineage>
</organism>
<dbReference type="PANTHER" id="PTHR21621">
    <property type="entry name" value="RIBOSOMAL PROTEIN S6 MODIFICATION PROTEIN"/>
    <property type="match status" value="1"/>
</dbReference>
<dbReference type="OrthoDB" id="1809801at2"/>
<sequence>MIIGVYGDKANPLDIMPEERSYSLAAEAMMQGVDLIFFDLDGVDFNNKTVSGKIREKGQWLYKVLPFPDVLINISRPINERLKDEFRLREEIPVTCFLIDGKLTLFEKIKEKRQFANYLIPYEKVTNVNIVEQFIKDYNQVVIKHIEGRQGRAIYFIEKKGNNYIIKEHINKYKFNRKKFKTLVDKIIKEDKYIIQPYIECRNKHGYPFDFRAHVQRDGEGKWQLTKLYPRIGNKNSILSNISRGGMTCNLEYFLITEYPEKADFLKNHLTKLALEIAEHVDGFYVNDLDELGIDLAIDKNEKIWLFEVNAGPQTKYHEWERARNTIAYAIYVAKKHKNNKIKKIISLTDTLNEGLENVYQDLERGNLMETTGIMLQIMEGFFAIEKRLVTYLNDYTETKIFNLTQKVKNDFAKVIDFYESRDLDGLTNWIKKQLMPQFNVWKDELHKIRKEENILV</sequence>
<dbReference type="InterPro" id="IPR026838">
    <property type="entry name" value="YheC/D"/>
</dbReference>